<evidence type="ECO:0000313" key="2">
    <source>
        <dbReference type="EnsemblPlants" id="Kaladp0053s0326.1.v1.1"/>
    </source>
</evidence>
<dbReference type="GO" id="GO:2000031">
    <property type="term" value="P:regulation of salicylic acid mediated signaling pathway"/>
    <property type="evidence" value="ECO:0007669"/>
    <property type="project" value="InterPro"/>
</dbReference>
<protein>
    <recommendedName>
        <fullName evidence="1">MACPF domain-containing protein</fullName>
    </recommendedName>
</protein>
<dbReference type="EnsemblPlants" id="Kaladp0053s0326.1.v1.1">
    <property type="protein sequence ID" value="Kaladp0053s0326.1.v1.1"/>
    <property type="gene ID" value="Kaladp0053s0326.v1.1"/>
</dbReference>
<dbReference type="SMART" id="SM00457">
    <property type="entry name" value="MACPF"/>
    <property type="match status" value="1"/>
</dbReference>
<name>A0A7N0U3X7_KALFE</name>
<dbReference type="PROSITE" id="PS51412">
    <property type="entry name" value="MACPF_2"/>
    <property type="match status" value="1"/>
</dbReference>
<organism evidence="2 3">
    <name type="scientific">Kalanchoe fedtschenkoi</name>
    <name type="common">Lavender scallops</name>
    <name type="synonym">South American air plant</name>
    <dbReference type="NCBI Taxonomy" id="63787"/>
    <lineage>
        <taxon>Eukaryota</taxon>
        <taxon>Viridiplantae</taxon>
        <taxon>Streptophyta</taxon>
        <taxon>Embryophyta</taxon>
        <taxon>Tracheophyta</taxon>
        <taxon>Spermatophyta</taxon>
        <taxon>Magnoliopsida</taxon>
        <taxon>eudicotyledons</taxon>
        <taxon>Gunneridae</taxon>
        <taxon>Pentapetalae</taxon>
        <taxon>Saxifragales</taxon>
        <taxon>Crassulaceae</taxon>
        <taxon>Kalanchoe</taxon>
    </lineage>
</organism>
<keyword evidence="3" id="KW-1185">Reference proteome</keyword>
<feature type="domain" description="MACPF" evidence="1">
    <location>
        <begin position="1"/>
        <end position="326"/>
    </location>
</feature>
<dbReference type="Gramene" id="Kaladp0053s0326.1.v1.1">
    <property type="protein sequence ID" value="Kaladp0053s0326.1.v1.1"/>
    <property type="gene ID" value="Kaladp0053s0326.v1.1"/>
</dbReference>
<dbReference type="InterPro" id="IPR020864">
    <property type="entry name" value="MACPF"/>
</dbReference>
<dbReference type="OMA" id="HDPNWLK"/>
<evidence type="ECO:0000313" key="3">
    <source>
        <dbReference type="Proteomes" id="UP000594263"/>
    </source>
</evidence>
<dbReference type="Pfam" id="PF01823">
    <property type="entry name" value="MACPF"/>
    <property type="match status" value="1"/>
</dbReference>
<dbReference type="InterPro" id="IPR044663">
    <property type="entry name" value="CAD1/NSL1-like"/>
</dbReference>
<dbReference type="AlphaFoldDB" id="A0A7N0U3X7"/>
<evidence type="ECO:0000259" key="1">
    <source>
        <dbReference type="PROSITE" id="PS51412"/>
    </source>
</evidence>
<sequence>MEDDRSLEVRAMESLGFGFDLTCDFRLNYAKRSGRLIELNQSNKRDVIFPGGPTFKDVSVDIRCDKGDRIRFQSDVLEFNQMSELLNQKALVQGKIPSGYFNSIFGLSGMWFNDASDTKYIAFDGYFISLYYLHLTASPLVLQESVKKAVPSHWDPVALSRFIQTYGTHIIVGMAIGGQDVICVRQMPSSTIPTTDLRRHLEDLGDSIFSDRSPTLLQRKTVDGKQKVPEVFSRILESNPMQLSTITETSGKDGLSLIWSKRGGNTLCKNHTKWLQSVQAKPDAILFKFVPITSLLTGVAGSGYLSHAINLYLRYKPAPKDLQYFLEFQVPIQWAPLFNELPLRHQRKKAACPSLQFSLFSPKIHISSTEVTTNEKPVTGLRLFLEGKKCNRLAVHVQHLSSLPNVMKHSPTGDTIPLMSQWRGSDDLDPQDQFFEHVKWRKFSSVCTSVVKHDPNWLRGDAKGVFIVTGAQLISKGSWPRTILHLRLLYTYLPNFNIGKKEWAGPPEASRKSNFLTNLSTTFTFTQATTRATTGAEKQQAPAALNSGVFPEGPPVPVRSMKMLKYIETAEVVRGPHDTPGHWLVTAASLTTEGGKIGLHVKFALLDYSQEA</sequence>
<accession>A0A7N0U3X7</accession>
<dbReference type="Proteomes" id="UP000594263">
    <property type="component" value="Unplaced"/>
</dbReference>
<proteinExistence type="predicted"/>
<dbReference type="GO" id="GO:0005886">
    <property type="term" value="C:plasma membrane"/>
    <property type="evidence" value="ECO:0007669"/>
    <property type="project" value="TreeGrafter"/>
</dbReference>
<dbReference type="PANTHER" id="PTHR33199:SF2">
    <property type="entry name" value="OS02G0475300 PROTEIN"/>
    <property type="match status" value="1"/>
</dbReference>
<dbReference type="PANTHER" id="PTHR33199">
    <property type="entry name" value="MACPF DOMAIN-CONTAINING PROTEIN CAD1"/>
    <property type="match status" value="1"/>
</dbReference>
<reference evidence="2" key="1">
    <citation type="submission" date="2021-01" db="UniProtKB">
        <authorList>
            <consortium name="EnsemblPlants"/>
        </authorList>
    </citation>
    <scope>IDENTIFICATION</scope>
</reference>
<dbReference type="GO" id="GO:0009626">
    <property type="term" value="P:plant-type hypersensitive response"/>
    <property type="evidence" value="ECO:0007669"/>
    <property type="project" value="TreeGrafter"/>
</dbReference>